<dbReference type="RefSeq" id="YP_009134171.1">
    <property type="nucleotide sequence ID" value="NC_026926.1"/>
</dbReference>
<reference evidence="1 2" key="1">
    <citation type="submission" date="2013-12" db="EMBL/GenBank/DDBJ databases">
        <title>Ecological redundancy of diverse viral populations within a natural community.</title>
        <authorList>
            <person name="Gregory A.C."/>
            <person name="LaButti K."/>
            <person name="Copeland A."/>
            <person name="Woyke T."/>
            <person name="Sullivan M.B."/>
        </authorList>
    </citation>
    <scope>NUCLEOTIDE SEQUENCE [LARGE SCALE GENOMIC DNA]</scope>
    <source>
        <strain evidence="1">Syn7803US103</strain>
    </source>
</reference>
<organism evidence="1 2">
    <name type="scientific">Synechococcus phage ACG-2014j</name>
    <dbReference type="NCBI Taxonomy" id="1493514"/>
    <lineage>
        <taxon>Viruses</taxon>
        <taxon>Duplodnaviria</taxon>
        <taxon>Heunggongvirae</taxon>
        <taxon>Uroviricota</taxon>
        <taxon>Caudoviricetes</taxon>
        <taxon>Pantevenvirales</taxon>
        <taxon>Kyanoviridae</taxon>
        <taxon>Potamoivirus</taxon>
        <taxon>Potamoivirus tusconj</taxon>
    </lineage>
</organism>
<evidence type="ECO:0000313" key="2">
    <source>
        <dbReference type="Proteomes" id="UP000033008"/>
    </source>
</evidence>
<protein>
    <submittedName>
        <fullName evidence="1">Uncharacterized protein</fullName>
    </submittedName>
</protein>
<proteinExistence type="predicted"/>
<dbReference type="EMBL" id="KJ019069">
    <property type="protein sequence ID" value="AIX24084.1"/>
    <property type="molecule type" value="Genomic_DNA"/>
</dbReference>
<dbReference type="GeneID" id="24171367"/>
<gene>
    <name evidence="1" type="ORF">Syn7803US103_189</name>
</gene>
<accession>A0A0E3FCX4</accession>
<sequence length="427" mass="45647">MPVFTSSIEVTADYPTIKPSLNLNFARARALDPRITFTRASVGTYVGRDGLIKTAGNNEARFDHDPVTLESLGLLIEESRTNSLTYSQPTSAASFGSNGTFTYNAATAPNGATEAFRITHNGSSGNSNWRATRGITFGANSMVLSIWAKGDGGNNYFVWSFQNLGGAIVRAGFKLEGDGETSIMTNGNGGHTLQIEKYPDGWYRCIIIGNTQSSGGTTQFLYTASAYSEFSSISGGSVLLWGFQLEEGSFPTSYIPTSGTAATRAQDTPLITGTNFTDFYNQSEGTLVLSADIGYLPVSNQSAVVFEDTSSQSTDLIALGYRVGGGASGNLGGWYQGNGAAVTFKDHSVGVTVNSEFRQAFAYKTDDLASVVNGTTPLTDNSGTLSTSIDRVRFGEYYADGMTSGHIRQFKYYPKRLTNAQLQLLTS</sequence>
<dbReference type="KEGG" id="vg:24171367"/>
<dbReference type="OrthoDB" id="31633at10239"/>
<dbReference type="Proteomes" id="UP000033008">
    <property type="component" value="Segment"/>
</dbReference>
<name>A0A0E3FCX4_9CAUD</name>
<evidence type="ECO:0000313" key="1">
    <source>
        <dbReference type="EMBL" id="AIX24084.1"/>
    </source>
</evidence>